<organism evidence="2 3">
    <name type="scientific">Burkholderia humptydooensis</name>
    <dbReference type="NCBI Taxonomy" id="430531"/>
    <lineage>
        <taxon>Bacteria</taxon>
        <taxon>Pseudomonadati</taxon>
        <taxon>Pseudomonadota</taxon>
        <taxon>Betaproteobacteria</taxon>
        <taxon>Burkholderiales</taxon>
        <taxon>Burkholderiaceae</taxon>
        <taxon>Burkholderia</taxon>
        <taxon>pseudomallei group</taxon>
    </lineage>
</organism>
<protein>
    <submittedName>
        <fullName evidence="2">Uncharacterized protein</fullName>
    </submittedName>
</protein>
<name>A0A7T2U7R8_9BURK</name>
<dbReference type="RefSeq" id="WP_144411889.1">
    <property type="nucleotide sequence ID" value="NZ_CP013382.1"/>
</dbReference>
<dbReference type="KEGG" id="bhg:I6G56_22370"/>
<feature type="region of interest" description="Disordered" evidence="1">
    <location>
        <begin position="85"/>
        <end position="114"/>
    </location>
</feature>
<feature type="compositionally biased region" description="Basic and acidic residues" evidence="1">
    <location>
        <begin position="90"/>
        <end position="100"/>
    </location>
</feature>
<gene>
    <name evidence="2" type="ORF">I6G56_22370</name>
</gene>
<proteinExistence type="predicted"/>
<dbReference type="Proteomes" id="UP000594943">
    <property type="component" value="Chromosome 2"/>
</dbReference>
<reference evidence="2 3" key="1">
    <citation type="submission" date="2020-12" db="EMBL/GenBank/DDBJ databases">
        <title>FDA dAtabase for Regulatory Grade micrObial Sequences (FDA-ARGOS): Supporting development and validation of Infectious Disease Dx tests.</title>
        <authorList>
            <person name="Nelson B."/>
            <person name="Plummer A."/>
            <person name="Tallon L."/>
            <person name="Sadzewicz L."/>
            <person name="Zhao X."/>
            <person name="Boylan J."/>
            <person name="Ott S."/>
            <person name="Bowen H."/>
            <person name="Vavikolanu K."/>
            <person name="Mehta A."/>
            <person name="Aluvathingal J."/>
            <person name="Nadendla S."/>
            <person name="Myers T."/>
            <person name="Yan Y."/>
            <person name="Sichtig H."/>
        </authorList>
    </citation>
    <scope>NUCLEOTIDE SEQUENCE [LARGE SCALE GENOMIC DNA]</scope>
    <source>
        <strain evidence="2 3">FDAARGOS_899</strain>
    </source>
</reference>
<dbReference type="EMBL" id="CP065687">
    <property type="protein sequence ID" value="QPS47206.1"/>
    <property type="molecule type" value="Genomic_DNA"/>
</dbReference>
<dbReference type="AlphaFoldDB" id="A0A7T2U7R8"/>
<sequence>MHSSSHQRGENEYGWLRDAIDDSNIKVGPRKNDRFGTRSDFFLSYLANGAAKTARSCARLMQPSANKRFPPSCAHSFDPQTIAFSSRPLRRIDAETRTAHAADPGQSGPPEPVP</sequence>
<evidence type="ECO:0000313" key="2">
    <source>
        <dbReference type="EMBL" id="QPS47206.1"/>
    </source>
</evidence>
<accession>A0A7T2U7R8</accession>
<evidence type="ECO:0000256" key="1">
    <source>
        <dbReference type="SAM" id="MobiDB-lite"/>
    </source>
</evidence>
<evidence type="ECO:0000313" key="3">
    <source>
        <dbReference type="Proteomes" id="UP000594943"/>
    </source>
</evidence>